<dbReference type="PROSITE" id="PS01180">
    <property type="entry name" value="CUB"/>
    <property type="match status" value="1"/>
</dbReference>
<dbReference type="InterPro" id="IPR000859">
    <property type="entry name" value="CUB_dom"/>
</dbReference>
<feature type="signal peptide" evidence="3">
    <location>
        <begin position="1"/>
        <end position="19"/>
    </location>
</feature>
<reference evidence="5 6" key="1">
    <citation type="journal article" date="2021" name="BMC Biol.">
        <title>Horizontally acquired antibacterial genes associated with adaptive radiation of ladybird beetles.</title>
        <authorList>
            <person name="Li H.S."/>
            <person name="Tang X.F."/>
            <person name="Huang Y.H."/>
            <person name="Xu Z.Y."/>
            <person name="Chen M.L."/>
            <person name="Du X.Y."/>
            <person name="Qiu B.Y."/>
            <person name="Chen P.T."/>
            <person name="Zhang W."/>
            <person name="Slipinski A."/>
            <person name="Escalona H.E."/>
            <person name="Waterhouse R.M."/>
            <person name="Zwick A."/>
            <person name="Pang H."/>
        </authorList>
    </citation>
    <scope>NUCLEOTIDE SEQUENCE [LARGE SCALE GENOMIC DNA]</scope>
    <source>
        <strain evidence="5">SYSU2018</strain>
    </source>
</reference>
<protein>
    <recommendedName>
        <fullName evidence="4">CUB domain-containing protein</fullName>
    </recommendedName>
</protein>
<evidence type="ECO:0000256" key="2">
    <source>
        <dbReference type="PROSITE-ProRule" id="PRU00059"/>
    </source>
</evidence>
<evidence type="ECO:0000256" key="1">
    <source>
        <dbReference type="ARBA" id="ARBA00023157"/>
    </source>
</evidence>
<dbReference type="EMBL" id="JABFTP020000021">
    <property type="protein sequence ID" value="KAL3270173.1"/>
    <property type="molecule type" value="Genomic_DNA"/>
</dbReference>
<gene>
    <name evidence="5" type="ORF">HHI36_009230</name>
</gene>
<dbReference type="Gene3D" id="2.60.120.290">
    <property type="entry name" value="Spermadhesin, CUB domain"/>
    <property type="match status" value="1"/>
</dbReference>
<dbReference type="Proteomes" id="UP001516400">
    <property type="component" value="Unassembled WGS sequence"/>
</dbReference>
<keyword evidence="3" id="KW-0732">Signal</keyword>
<dbReference type="InterPro" id="IPR035914">
    <property type="entry name" value="Sperma_CUB_dom_sf"/>
</dbReference>
<keyword evidence="1" id="KW-1015">Disulfide bond</keyword>
<evidence type="ECO:0000259" key="4">
    <source>
        <dbReference type="PROSITE" id="PS01180"/>
    </source>
</evidence>
<organism evidence="5 6">
    <name type="scientific">Cryptolaemus montrouzieri</name>
    <dbReference type="NCBI Taxonomy" id="559131"/>
    <lineage>
        <taxon>Eukaryota</taxon>
        <taxon>Metazoa</taxon>
        <taxon>Ecdysozoa</taxon>
        <taxon>Arthropoda</taxon>
        <taxon>Hexapoda</taxon>
        <taxon>Insecta</taxon>
        <taxon>Pterygota</taxon>
        <taxon>Neoptera</taxon>
        <taxon>Endopterygota</taxon>
        <taxon>Coleoptera</taxon>
        <taxon>Polyphaga</taxon>
        <taxon>Cucujiformia</taxon>
        <taxon>Coccinelloidea</taxon>
        <taxon>Coccinellidae</taxon>
        <taxon>Scymninae</taxon>
        <taxon>Scymnini</taxon>
        <taxon>Cryptolaemus</taxon>
    </lineage>
</organism>
<feature type="domain" description="CUB" evidence="4">
    <location>
        <begin position="23"/>
        <end position="151"/>
    </location>
</feature>
<comment type="caution">
    <text evidence="5">The sequence shown here is derived from an EMBL/GenBank/DDBJ whole genome shotgun (WGS) entry which is preliminary data.</text>
</comment>
<dbReference type="AlphaFoldDB" id="A0ABD2MUR6"/>
<keyword evidence="6" id="KW-1185">Reference proteome</keyword>
<proteinExistence type="predicted"/>
<evidence type="ECO:0000313" key="6">
    <source>
        <dbReference type="Proteomes" id="UP001516400"/>
    </source>
</evidence>
<name>A0ABD2MUR6_9CUCU</name>
<comment type="caution">
    <text evidence="2">Lacks conserved residue(s) required for the propagation of feature annotation.</text>
</comment>
<dbReference type="SUPFAM" id="SSF49854">
    <property type="entry name" value="Spermadhesin, CUB domain"/>
    <property type="match status" value="1"/>
</dbReference>
<feature type="chain" id="PRO_5044772882" description="CUB domain-containing protein" evidence="3">
    <location>
        <begin position="20"/>
        <end position="176"/>
    </location>
</feature>
<sequence>MWPSMLFFVYLCSFQQAEAKPRCGGIFTAARGTLQTPGFPGPFPTPIHCEWVIDAQYLLTKNTTIVIYLTELFVFEGLKFTEYQVYDEGFHFNGRDLLVVNETNVIGAKTVETHQSYLVISLKLTTLDGTHLRVLDHFLNVFGFNVTYEIKEGAARTDVCNMMDCGFNGICYDHFT</sequence>
<evidence type="ECO:0000313" key="5">
    <source>
        <dbReference type="EMBL" id="KAL3270173.1"/>
    </source>
</evidence>
<evidence type="ECO:0000256" key="3">
    <source>
        <dbReference type="SAM" id="SignalP"/>
    </source>
</evidence>
<accession>A0ABD2MUR6</accession>